<evidence type="ECO:0000259" key="4">
    <source>
        <dbReference type="Pfam" id="PF25498"/>
    </source>
</evidence>
<evidence type="ECO:0000256" key="3">
    <source>
        <dbReference type="SAM" id="MobiDB-lite"/>
    </source>
</evidence>
<feature type="compositionally biased region" description="Basic and acidic residues" evidence="3">
    <location>
        <begin position="326"/>
        <end position="353"/>
    </location>
</feature>
<feature type="domain" description="DUF7912" evidence="4">
    <location>
        <begin position="545"/>
        <end position="631"/>
    </location>
</feature>
<dbReference type="PANTHER" id="PTHR34544">
    <property type="entry name" value="OSJNBA0006B20.18 PROTEIN"/>
    <property type="match status" value="1"/>
</dbReference>
<dbReference type="AlphaFoldDB" id="A0ABD1YPY1"/>
<dbReference type="InterPro" id="IPR000633">
    <property type="entry name" value="Vinculin_CS"/>
</dbReference>
<dbReference type="EMBL" id="JBHFFA010000003">
    <property type="protein sequence ID" value="KAL2632837.1"/>
    <property type="molecule type" value="Genomic_DNA"/>
</dbReference>
<gene>
    <name evidence="5" type="ORF">R1flu_004316</name>
</gene>
<sequence length="634" mass="71246">MGVLNHPMQGTLILPRRFSQQSAGAVHSTKFFTPELVGSLACCPSRTYPSCELVGTIDRQPLRTRRADGAKDFYSVNRSSCGRGGAGEFFSARDEKAARMRTGAWGSFPSCSYSRSVAPLVSHAIVANGGQVLDNNSWKRLSASAAPMHFQLNQAKPWLSNPFQAFPGLNTTHYGSIACKEPRQDVMCDESEKGLISALTSSQVAGDTHTQKISDEQFMARSEDSDSDSDDEEDEKDVRKKHKKEMKMKGAQEDMDSDSDMYSDREKMELRKMKKKSKGKAEVVGTFEDDSDSDSDSDEEKEMKKKLEADEKKLKKQAKKQMKALNKMDSERRVSEGEEKKMKKDREEQEKVRAPSPDADLEQKYQYVEALDSDNGSEGDEQEDDEVEVIAVAPENELEEEDFELVGDDDLSEELESDIENAFEEFDDEELDDDFWEEEEGEAMVGDGGDGGGVALGETQWGKKALELAEVVLKDMGTDFAFYAFKTLPDGQIRVRLDKMSDQYGSPSMNEIENFIKKYRAILDNCEVIPDNISVEVSSPGAERMVKIPDELERFKQLPMYVQYYEDDSGKVEKDGVLELDSFDSSGMTVWKLANVKLNRELSGKGRPLNSKQRKWRAQVPANSLKLVRLYLDV</sequence>
<feature type="compositionally biased region" description="Basic and acidic residues" evidence="3">
    <location>
        <begin position="301"/>
        <end position="313"/>
    </location>
</feature>
<dbReference type="GO" id="GO:0012505">
    <property type="term" value="C:endomembrane system"/>
    <property type="evidence" value="ECO:0007669"/>
    <property type="project" value="UniProtKB-SubCell"/>
</dbReference>
<keyword evidence="6" id="KW-1185">Reference proteome</keyword>
<reference evidence="5 6" key="1">
    <citation type="submission" date="2024-09" db="EMBL/GenBank/DDBJ databases">
        <title>Chromosome-scale assembly of Riccia fluitans.</title>
        <authorList>
            <person name="Paukszto L."/>
            <person name="Sawicki J."/>
            <person name="Karawczyk K."/>
            <person name="Piernik-Szablinska J."/>
            <person name="Szczecinska M."/>
            <person name="Mazdziarz M."/>
        </authorList>
    </citation>
    <scope>NUCLEOTIDE SEQUENCE [LARGE SCALE GENOMIC DNA]</scope>
    <source>
        <strain evidence="5">Rf_01</strain>
        <tissue evidence="5">Aerial parts of the thallus</tissue>
    </source>
</reference>
<feature type="compositionally biased region" description="Acidic residues" evidence="3">
    <location>
        <begin position="287"/>
        <end position="300"/>
    </location>
</feature>
<evidence type="ECO:0000256" key="2">
    <source>
        <dbReference type="ARBA" id="ARBA00029433"/>
    </source>
</evidence>
<feature type="compositionally biased region" description="Acidic residues" evidence="3">
    <location>
        <begin position="225"/>
        <end position="235"/>
    </location>
</feature>
<name>A0ABD1YPY1_9MARC</name>
<comment type="subcellular location">
    <subcellularLocation>
        <location evidence="2">Endomembrane system</location>
        <topology evidence="2">Peripheral membrane protein</topology>
        <orientation evidence="2">Cytoplasmic side</orientation>
    </subcellularLocation>
</comment>
<protein>
    <recommendedName>
        <fullName evidence="4">DUF7912 domain-containing protein</fullName>
    </recommendedName>
</protein>
<evidence type="ECO:0000256" key="1">
    <source>
        <dbReference type="ARBA" id="ARBA00023136"/>
    </source>
</evidence>
<dbReference type="Pfam" id="PF25498">
    <property type="entry name" value="DUF7912"/>
    <property type="match status" value="1"/>
</dbReference>
<dbReference type="InterPro" id="IPR057234">
    <property type="entry name" value="DUF7912"/>
</dbReference>
<evidence type="ECO:0000313" key="5">
    <source>
        <dbReference type="EMBL" id="KAL2632837.1"/>
    </source>
</evidence>
<dbReference type="Proteomes" id="UP001605036">
    <property type="component" value="Unassembled WGS sequence"/>
</dbReference>
<organism evidence="5 6">
    <name type="scientific">Riccia fluitans</name>
    <dbReference type="NCBI Taxonomy" id="41844"/>
    <lineage>
        <taxon>Eukaryota</taxon>
        <taxon>Viridiplantae</taxon>
        <taxon>Streptophyta</taxon>
        <taxon>Embryophyta</taxon>
        <taxon>Marchantiophyta</taxon>
        <taxon>Marchantiopsida</taxon>
        <taxon>Marchantiidae</taxon>
        <taxon>Marchantiales</taxon>
        <taxon>Ricciaceae</taxon>
        <taxon>Riccia</taxon>
    </lineage>
</organism>
<dbReference type="PANTHER" id="PTHR34544:SF3">
    <property type="entry name" value="OS07G0155200 PROTEIN"/>
    <property type="match status" value="1"/>
</dbReference>
<evidence type="ECO:0000313" key="6">
    <source>
        <dbReference type="Proteomes" id="UP001605036"/>
    </source>
</evidence>
<dbReference type="PROSITE" id="PS00664">
    <property type="entry name" value="VINCULIN_2"/>
    <property type="match status" value="1"/>
</dbReference>
<feature type="region of interest" description="Disordered" evidence="3">
    <location>
        <begin position="200"/>
        <end position="363"/>
    </location>
</feature>
<proteinExistence type="predicted"/>
<feature type="compositionally biased region" description="Basic and acidic residues" evidence="3">
    <location>
        <begin position="262"/>
        <end position="271"/>
    </location>
</feature>
<comment type="caution">
    <text evidence="5">The sequence shown here is derived from an EMBL/GenBank/DDBJ whole genome shotgun (WGS) entry which is preliminary data.</text>
</comment>
<accession>A0ABD1YPY1</accession>
<keyword evidence="1" id="KW-0472">Membrane</keyword>